<feature type="domain" description="O-antigen ligase-related" evidence="6">
    <location>
        <begin position="341"/>
        <end position="476"/>
    </location>
</feature>
<evidence type="ECO:0000256" key="1">
    <source>
        <dbReference type="ARBA" id="ARBA00004141"/>
    </source>
</evidence>
<keyword evidence="3 5" id="KW-1133">Transmembrane helix</keyword>
<sequence length="549" mass="62436">MAMNLFNLKKIVFLEDSFVLKKVQESFILNWLKNKPGFPLLHLIPGSFISRVFAYIKTVIENSFIYTLLNNFYEAWLSISLRFLILYISLFLALVILLLIYITAIPLILYLFLIMFSLLLFSLYLAYPRLDIENSWIFRNLENFWDTLKRNMVIIFWSFFPFLDIFFRRFTPLKGAWDELFLVSFLILGLAVGLKNKVKLSPFAFYLIFFYLIIWFSALLSPYPLSINIEGVRSLVFPTLLFFIAYVFLKTSGSVEVSFSAIALSSMFLGIIGIAQYFLGIEMPPGWVDIDYEALVIRTRAFSIIGSPNFLAAYLLFGIGTSISLLLVKKHYLSKIFWFMVFITTILSLSFTFSRGAFLALGASIGLLSVLVEPFLIILLGIGGLLSFLILPSLVYRMLFLFSPEYLEKSLMGGGRLFRWLMALDYIKANLLLGSGPGTFGGGPAIKHGFFQGISVDSSHLRVLAETGILGYLAFVGLFLYLFRYGFFIITTSNYFSKKVLSIGALITLLAFFLHSMVENLWDAPGLVFFFTLLSATLVYIAEEECPTS</sequence>
<protein>
    <recommendedName>
        <fullName evidence="6">O-antigen ligase-related domain-containing protein</fullName>
    </recommendedName>
</protein>
<dbReference type="EMBL" id="QLTW01000006">
    <property type="protein sequence ID" value="MBT9144377.1"/>
    <property type="molecule type" value="Genomic_DNA"/>
</dbReference>
<proteinExistence type="predicted"/>
<feature type="transmembrane region" description="Helical" evidence="5">
    <location>
        <begin position="337"/>
        <end position="363"/>
    </location>
</feature>
<feature type="transmembrane region" description="Helical" evidence="5">
    <location>
        <begin position="469"/>
        <end position="488"/>
    </location>
</feature>
<feature type="transmembrane region" description="Helical" evidence="5">
    <location>
        <begin position="203"/>
        <end position="225"/>
    </location>
</feature>
<reference evidence="7 8" key="1">
    <citation type="journal article" date="2021" name="bioRxiv">
        <title>Unique metabolic strategies in Hadean analogues reveal hints for primordial physiology.</title>
        <authorList>
            <person name="Nobu M.K."/>
            <person name="Nakai R."/>
            <person name="Tamazawa S."/>
            <person name="Mori H."/>
            <person name="Toyoda A."/>
            <person name="Ijiri A."/>
            <person name="Suzuki S."/>
            <person name="Kurokawa K."/>
            <person name="Kamagata Y."/>
            <person name="Tamaki H."/>
        </authorList>
    </citation>
    <scope>NUCLEOTIDE SEQUENCE [LARGE SCALE GENOMIC DNA]</scope>
    <source>
        <strain evidence="7">BS525</strain>
    </source>
</reference>
<dbReference type="Proteomes" id="UP000811545">
    <property type="component" value="Unassembled WGS sequence"/>
</dbReference>
<feature type="transmembrane region" description="Helical" evidence="5">
    <location>
        <begin position="231"/>
        <end position="249"/>
    </location>
</feature>
<evidence type="ECO:0000256" key="5">
    <source>
        <dbReference type="SAM" id="Phobius"/>
    </source>
</evidence>
<evidence type="ECO:0000256" key="2">
    <source>
        <dbReference type="ARBA" id="ARBA00022692"/>
    </source>
</evidence>
<keyword evidence="4 5" id="KW-0472">Membrane</keyword>
<comment type="caution">
    <text evidence="7">The sequence shown here is derived from an EMBL/GenBank/DDBJ whole genome shotgun (WGS) entry which is preliminary data.</text>
</comment>
<dbReference type="InterPro" id="IPR007016">
    <property type="entry name" value="O-antigen_ligase-rel_domated"/>
</dbReference>
<gene>
    <name evidence="7" type="ORF">DDT42_00216</name>
</gene>
<feature type="transmembrane region" description="Helical" evidence="5">
    <location>
        <begin position="500"/>
        <end position="518"/>
    </location>
</feature>
<feature type="transmembrane region" description="Helical" evidence="5">
    <location>
        <begin position="524"/>
        <end position="542"/>
    </location>
</feature>
<accession>A0A9E2BF57</accession>
<evidence type="ECO:0000256" key="3">
    <source>
        <dbReference type="ARBA" id="ARBA00022989"/>
    </source>
</evidence>
<evidence type="ECO:0000256" key="4">
    <source>
        <dbReference type="ARBA" id="ARBA00023136"/>
    </source>
</evidence>
<dbReference type="InterPro" id="IPR051533">
    <property type="entry name" value="WaaL-like"/>
</dbReference>
<feature type="transmembrane region" description="Helical" evidence="5">
    <location>
        <begin position="375"/>
        <end position="396"/>
    </location>
</feature>
<dbReference type="GO" id="GO:0016020">
    <property type="term" value="C:membrane"/>
    <property type="evidence" value="ECO:0007669"/>
    <property type="project" value="UniProtKB-SubCell"/>
</dbReference>
<keyword evidence="2 5" id="KW-0812">Transmembrane</keyword>
<feature type="transmembrane region" description="Helical" evidence="5">
    <location>
        <begin position="179"/>
        <end position="196"/>
    </location>
</feature>
<feature type="transmembrane region" description="Helical" evidence="5">
    <location>
        <begin position="148"/>
        <end position="167"/>
    </location>
</feature>
<feature type="transmembrane region" description="Helical" evidence="5">
    <location>
        <begin position="108"/>
        <end position="127"/>
    </location>
</feature>
<evidence type="ECO:0000313" key="8">
    <source>
        <dbReference type="Proteomes" id="UP000811545"/>
    </source>
</evidence>
<feature type="transmembrane region" description="Helical" evidence="5">
    <location>
        <begin position="310"/>
        <end position="328"/>
    </location>
</feature>
<evidence type="ECO:0000259" key="6">
    <source>
        <dbReference type="Pfam" id="PF04932"/>
    </source>
</evidence>
<dbReference type="PANTHER" id="PTHR37422:SF22">
    <property type="entry name" value="SLR1515 PROTEIN"/>
    <property type="match status" value="1"/>
</dbReference>
<organism evidence="7 8">
    <name type="scientific">Psychracetigena formicireducens</name>
    <dbReference type="NCBI Taxonomy" id="2986056"/>
    <lineage>
        <taxon>Bacteria</taxon>
        <taxon>Bacillati</taxon>
        <taxon>Candidatus Lithacetigenota</taxon>
        <taxon>Candidatus Psychracetigena</taxon>
    </lineage>
</organism>
<name>A0A9E2BF57_PSYF1</name>
<feature type="transmembrane region" description="Helical" evidence="5">
    <location>
        <begin position="261"/>
        <end position="279"/>
    </location>
</feature>
<dbReference type="AlphaFoldDB" id="A0A9E2BF57"/>
<evidence type="ECO:0000313" key="7">
    <source>
        <dbReference type="EMBL" id="MBT9144377.1"/>
    </source>
</evidence>
<dbReference type="PANTHER" id="PTHR37422">
    <property type="entry name" value="TEICHURONIC ACID BIOSYNTHESIS PROTEIN TUAE"/>
    <property type="match status" value="1"/>
</dbReference>
<comment type="subcellular location">
    <subcellularLocation>
        <location evidence="1">Membrane</location>
        <topology evidence="1">Multi-pass membrane protein</topology>
    </subcellularLocation>
</comment>
<dbReference type="Pfam" id="PF04932">
    <property type="entry name" value="Wzy_C"/>
    <property type="match status" value="1"/>
</dbReference>
<feature type="transmembrane region" description="Helical" evidence="5">
    <location>
        <begin position="81"/>
        <end position="102"/>
    </location>
</feature>